<evidence type="ECO:0000313" key="2">
    <source>
        <dbReference type="Proteomes" id="UP000318661"/>
    </source>
</evidence>
<protein>
    <submittedName>
        <fullName evidence="1">Uncharacterized protein</fullName>
    </submittedName>
</protein>
<sequence>MIGFHNATLVDSRGRIVAYADRLAIGASAIGMSSATFAPSMLPRLLRGRMPPVTVLEAGRPRLRLNGLQVVLPSGERRLSGGGWACDAAVGTFQRSAWLSVRTGTRKRISG</sequence>
<name>A0A537LH37_9BACT</name>
<dbReference type="AlphaFoldDB" id="A0A537LH37"/>
<comment type="caution">
    <text evidence="1">The sequence shown here is derived from an EMBL/GenBank/DDBJ whole genome shotgun (WGS) entry which is preliminary data.</text>
</comment>
<proteinExistence type="predicted"/>
<accession>A0A537LH37</accession>
<organism evidence="1 2">
    <name type="scientific">Candidatus Segetimicrobium genomatis</name>
    <dbReference type="NCBI Taxonomy" id="2569760"/>
    <lineage>
        <taxon>Bacteria</taxon>
        <taxon>Bacillati</taxon>
        <taxon>Candidatus Sysuimicrobiota</taxon>
        <taxon>Candidatus Sysuimicrobiia</taxon>
        <taxon>Candidatus Sysuimicrobiales</taxon>
        <taxon>Candidatus Segetimicrobiaceae</taxon>
        <taxon>Candidatus Segetimicrobium</taxon>
    </lineage>
</organism>
<dbReference type="Proteomes" id="UP000318661">
    <property type="component" value="Unassembled WGS sequence"/>
</dbReference>
<dbReference type="EMBL" id="VBAJ01000183">
    <property type="protein sequence ID" value="TMJ07339.1"/>
    <property type="molecule type" value="Genomic_DNA"/>
</dbReference>
<gene>
    <name evidence="1" type="ORF">E6G99_07025</name>
</gene>
<evidence type="ECO:0000313" key="1">
    <source>
        <dbReference type="EMBL" id="TMJ07339.1"/>
    </source>
</evidence>
<reference evidence="1 2" key="1">
    <citation type="journal article" date="2019" name="Nat. Microbiol.">
        <title>Mediterranean grassland soil C-N compound turnover is dependent on rainfall and depth, and is mediated by genomically divergent microorganisms.</title>
        <authorList>
            <person name="Diamond S."/>
            <person name="Andeer P.F."/>
            <person name="Li Z."/>
            <person name="Crits-Christoph A."/>
            <person name="Burstein D."/>
            <person name="Anantharaman K."/>
            <person name="Lane K.R."/>
            <person name="Thomas B.C."/>
            <person name="Pan C."/>
            <person name="Northen T.R."/>
            <person name="Banfield J.F."/>
        </authorList>
    </citation>
    <scope>NUCLEOTIDE SEQUENCE [LARGE SCALE GENOMIC DNA]</scope>
    <source>
        <strain evidence="1">NP_2</strain>
    </source>
</reference>